<dbReference type="Pfam" id="PF16732">
    <property type="entry name" value="ComP_DUS"/>
    <property type="match status" value="1"/>
</dbReference>
<evidence type="ECO:0000313" key="2">
    <source>
        <dbReference type="EMBL" id="KAB1176218.1"/>
    </source>
</evidence>
<keyword evidence="1" id="KW-0812">Transmembrane</keyword>
<sequence>MKHQKGVTLIDIIITVAILGIIAAIAYPSYQVHVLKGHRSQVIADLIKVQLTLEDNYTQTGSYNYSIITANSCAFCETDTARYYISVDVTGTGMNYYKLIATPQAIMGQTDDKCGILTLNAAGVGIATKGGKDIEGCW</sequence>
<dbReference type="EMBL" id="VZUQ01000087">
    <property type="protein sequence ID" value="KAB1176218.1"/>
    <property type="molecule type" value="Genomic_DNA"/>
</dbReference>
<dbReference type="InterPro" id="IPR031982">
    <property type="entry name" value="PilE-like"/>
</dbReference>
<dbReference type="SUPFAM" id="SSF54523">
    <property type="entry name" value="Pili subunits"/>
    <property type="match status" value="1"/>
</dbReference>
<proteinExistence type="predicted"/>
<dbReference type="InterPro" id="IPR012902">
    <property type="entry name" value="N_methyl_site"/>
</dbReference>
<evidence type="ECO:0000313" key="3">
    <source>
        <dbReference type="Proteomes" id="UP000480943"/>
    </source>
</evidence>
<gene>
    <name evidence="2" type="ORF">F6450_18495</name>
</gene>
<name>A0AAD3ZU90_PHODD</name>
<keyword evidence="1" id="KW-0472">Membrane</keyword>
<dbReference type="NCBIfam" id="TIGR02532">
    <property type="entry name" value="IV_pilin_GFxxxE"/>
    <property type="match status" value="1"/>
</dbReference>
<feature type="transmembrane region" description="Helical" evidence="1">
    <location>
        <begin position="7"/>
        <end position="30"/>
    </location>
</feature>
<dbReference type="GO" id="GO:0043683">
    <property type="term" value="P:type IV pilus assembly"/>
    <property type="evidence" value="ECO:0007669"/>
    <property type="project" value="InterPro"/>
</dbReference>
<dbReference type="Pfam" id="PF07963">
    <property type="entry name" value="N_methyl"/>
    <property type="match status" value="1"/>
</dbReference>
<protein>
    <submittedName>
        <fullName evidence="2">Prepilin-type N-terminal cleavage/methylation domain-containing protein</fullName>
    </submittedName>
</protein>
<comment type="caution">
    <text evidence="2">The sequence shown here is derived from an EMBL/GenBank/DDBJ whole genome shotgun (WGS) entry which is preliminary data.</text>
</comment>
<evidence type="ECO:0000256" key="1">
    <source>
        <dbReference type="SAM" id="Phobius"/>
    </source>
</evidence>
<accession>A0AAD3ZU90</accession>
<dbReference type="RefSeq" id="WP_106142154.1">
    <property type="nucleotide sequence ID" value="NZ_CP146967.1"/>
</dbReference>
<dbReference type="Proteomes" id="UP000480943">
    <property type="component" value="Unassembled WGS sequence"/>
</dbReference>
<keyword evidence="1" id="KW-1133">Transmembrane helix</keyword>
<dbReference type="Gene3D" id="3.30.700.10">
    <property type="entry name" value="Glycoprotein, Type 4 Pilin"/>
    <property type="match status" value="1"/>
</dbReference>
<dbReference type="InterPro" id="IPR045584">
    <property type="entry name" value="Pilin-like"/>
</dbReference>
<dbReference type="AlphaFoldDB" id="A0AAD3ZU90"/>
<organism evidence="2 3">
    <name type="scientific">Photobacterium damselae subsp. damselae</name>
    <name type="common">Listonella damsela</name>
    <dbReference type="NCBI Taxonomy" id="85581"/>
    <lineage>
        <taxon>Bacteria</taxon>
        <taxon>Pseudomonadati</taxon>
        <taxon>Pseudomonadota</taxon>
        <taxon>Gammaproteobacteria</taxon>
        <taxon>Vibrionales</taxon>
        <taxon>Vibrionaceae</taxon>
        <taxon>Photobacterium</taxon>
    </lineage>
</organism>
<reference evidence="2 3" key="1">
    <citation type="submission" date="2019-09" db="EMBL/GenBank/DDBJ databases">
        <title>Photobacterium damselae subsp. damselae CDC-2227-81, a human clinical isolate.</title>
        <authorList>
            <person name="Osorio C.R."/>
        </authorList>
    </citation>
    <scope>NUCLEOTIDE SEQUENCE [LARGE SCALE GENOMIC DNA]</scope>
    <source>
        <strain evidence="2 3">CDC-2227-81</strain>
    </source>
</reference>